<protein>
    <submittedName>
        <fullName evidence="14">Extracellular calcium-sensing receptor</fullName>
    </submittedName>
</protein>
<comment type="similarity">
    <text evidence="2">Belongs to the G-protein coupled receptor 3 family.</text>
</comment>
<evidence type="ECO:0000256" key="4">
    <source>
        <dbReference type="ARBA" id="ARBA00022692"/>
    </source>
</evidence>
<keyword evidence="15" id="KW-1185">Reference proteome</keyword>
<evidence type="ECO:0000256" key="2">
    <source>
        <dbReference type="ARBA" id="ARBA00007242"/>
    </source>
</evidence>
<dbReference type="GO" id="GO:0004930">
    <property type="term" value="F:G protein-coupled receptor activity"/>
    <property type="evidence" value="ECO:0007669"/>
    <property type="project" value="UniProtKB-KW"/>
</dbReference>
<proteinExistence type="inferred from homology"/>
<evidence type="ECO:0000259" key="12">
    <source>
        <dbReference type="Pfam" id="PF01094"/>
    </source>
</evidence>
<dbReference type="Pfam" id="PF01094">
    <property type="entry name" value="ANF_receptor"/>
    <property type="match status" value="1"/>
</dbReference>
<dbReference type="InterPro" id="IPR028082">
    <property type="entry name" value="Peripla_BP_I"/>
</dbReference>
<dbReference type="InterPro" id="IPR004073">
    <property type="entry name" value="GPCR_3_vmron_rcpt_2"/>
</dbReference>
<dbReference type="Pfam" id="PF07562">
    <property type="entry name" value="NCD3G"/>
    <property type="match status" value="1"/>
</dbReference>
<evidence type="ECO:0000256" key="11">
    <source>
        <dbReference type="ARBA" id="ARBA00023224"/>
    </source>
</evidence>
<evidence type="ECO:0000256" key="5">
    <source>
        <dbReference type="ARBA" id="ARBA00022729"/>
    </source>
</evidence>
<sequence>MTVVCLWGRCRVSARLSLPLSARRVLPCAVASPLCRRGRRGAAPFGREDADAGLGPRTLRVSYSSTAVSLSDKIEFPSFLRTISSDQSWAQGVALLLRYFNWTWVGIVTQDDDFGIQGSSLLITELEKIGACKEFFITISISKSSEKIQHEYKKQLRTSTSKVIVMFLNSMSFPHIYEGLSVSDIRGKIWIRSNVQENEVQQSNLGMSQTISILRSKVIIPGFSEFLNQMHPSRNEENVFIKTFWEENFDCKWPGQGLGPQGNSTDTGEVKFCTKVEHLQGQFMSALIETYNTYTAVYSIAYALQDLSSQDDGRRPFKSKTYAKERDIQPWQILLYLKNVHFKAPNGKRVTFNANGDFFERYDILNWQETPRGSFHSVKIGYIDPMASTGEELMINKSTLIWRGGASQVPLSVCSESCPPGFNQIPSSNRPHCCFDCSLCPEGQYSDIRDAEQCIECPEDQYPNKERNDCLPKTEIFLSFEEPLGMTLTCFSLAAQILFLREDKAMEAMFLTASWQFSLAAQILFLREDKAMEAMFLTASWQVSCGSSSASSL</sequence>
<dbReference type="GO" id="GO:0005886">
    <property type="term" value="C:plasma membrane"/>
    <property type="evidence" value="ECO:0007669"/>
    <property type="project" value="UniProtKB-SubCell"/>
</dbReference>
<reference evidence="15" key="1">
    <citation type="submission" date="2012-07" db="EMBL/GenBank/DDBJ databases">
        <title>Genome of the Chinese tree shrew, a rising model animal genetically related to primates.</title>
        <authorList>
            <person name="Zhang G."/>
            <person name="Fan Y."/>
            <person name="Yao Y."/>
            <person name="Huang Z."/>
        </authorList>
    </citation>
    <scope>NUCLEOTIDE SEQUENCE [LARGE SCALE GENOMIC DNA]</scope>
</reference>
<dbReference type="PANTHER" id="PTHR24061">
    <property type="entry name" value="CALCIUM-SENSING RECEPTOR-RELATED"/>
    <property type="match status" value="1"/>
</dbReference>
<keyword evidence="7" id="KW-0297">G-protein coupled receptor</keyword>
<evidence type="ECO:0000256" key="8">
    <source>
        <dbReference type="ARBA" id="ARBA00023136"/>
    </source>
</evidence>
<dbReference type="Gene3D" id="2.10.50.30">
    <property type="entry name" value="GPCR, family 3, nine cysteines domain"/>
    <property type="match status" value="1"/>
</dbReference>
<dbReference type="AlphaFoldDB" id="L9KUL6"/>
<dbReference type="PRINTS" id="PR01535">
    <property type="entry name" value="VOMERONASL2R"/>
</dbReference>
<reference evidence="15" key="2">
    <citation type="journal article" date="2013" name="Nat. Commun.">
        <title>Genome of the Chinese tree shrew.</title>
        <authorList>
            <person name="Fan Y."/>
            <person name="Huang Z.Y."/>
            <person name="Cao C.C."/>
            <person name="Chen C.S."/>
            <person name="Chen Y.X."/>
            <person name="Fan D.D."/>
            <person name="He J."/>
            <person name="Hou H.L."/>
            <person name="Hu L."/>
            <person name="Hu X.T."/>
            <person name="Jiang X.T."/>
            <person name="Lai R."/>
            <person name="Lang Y.S."/>
            <person name="Liang B."/>
            <person name="Liao S.G."/>
            <person name="Mu D."/>
            <person name="Ma Y.Y."/>
            <person name="Niu Y.Y."/>
            <person name="Sun X.Q."/>
            <person name="Xia J.Q."/>
            <person name="Xiao J."/>
            <person name="Xiong Z.Q."/>
            <person name="Xu L."/>
            <person name="Yang L."/>
            <person name="Zhang Y."/>
            <person name="Zhao W."/>
            <person name="Zhao X.D."/>
            <person name="Zheng Y.T."/>
            <person name="Zhou J.M."/>
            <person name="Zhu Y.B."/>
            <person name="Zhang G.J."/>
            <person name="Wang J."/>
            <person name="Yao Y.G."/>
        </authorList>
    </citation>
    <scope>NUCLEOTIDE SEQUENCE [LARGE SCALE GENOMIC DNA]</scope>
</reference>
<name>L9KUL6_TUPCH</name>
<comment type="subcellular location">
    <subcellularLocation>
        <location evidence="1">Cell membrane</location>
        <topology evidence="1">Multi-pass membrane protein</topology>
    </subcellularLocation>
</comment>
<evidence type="ECO:0000313" key="15">
    <source>
        <dbReference type="Proteomes" id="UP000011518"/>
    </source>
</evidence>
<evidence type="ECO:0000313" key="14">
    <source>
        <dbReference type="EMBL" id="ELW64882.1"/>
    </source>
</evidence>
<keyword evidence="11" id="KW-0807">Transducer</keyword>
<dbReference type="SUPFAM" id="SSF53822">
    <property type="entry name" value="Periplasmic binding protein-like I"/>
    <property type="match status" value="1"/>
</dbReference>
<evidence type="ECO:0000256" key="9">
    <source>
        <dbReference type="ARBA" id="ARBA00023170"/>
    </source>
</evidence>
<feature type="domain" description="GPCR family 3 nine cysteines" evidence="13">
    <location>
        <begin position="409"/>
        <end position="463"/>
    </location>
</feature>
<evidence type="ECO:0000256" key="3">
    <source>
        <dbReference type="ARBA" id="ARBA00022475"/>
    </source>
</evidence>
<keyword evidence="5" id="KW-0732">Signal</keyword>
<keyword evidence="8" id="KW-0472">Membrane</keyword>
<keyword evidence="9 14" id="KW-0675">Receptor</keyword>
<dbReference type="Proteomes" id="UP000011518">
    <property type="component" value="Unassembled WGS sequence"/>
</dbReference>
<dbReference type="InterPro" id="IPR011500">
    <property type="entry name" value="GPCR_3_9-Cys_dom"/>
</dbReference>
<evidence type="ECO:0000256" key="10">
    <source>
        <dbReference type="ARBA" id="ARBA00023180"/>
    </source>
</evidence>
<dbReference type="InterPro" id="IPR000068">
    <property type="entry name" value="GPCR_3_Ca_sens_rcpt-rel"/>
</dbReference>
<evidence type="ECO:0000256" key="7">
    <source>
        <dbReference type="ARBA" id="ARBA00023040"/>
    </source>
</evidence>
<evidence type="ECO:0000256" key="1">
    <source>
        <dbReference type="ARBA" id="ARBA00004651"/>
    </source>
</evidence>
<keyword evidence="3" id="KW-1003">Cell membrane</keyword>
<dbReference type="Gene3D" id="3.40.50.2300">
    <property type="match status" value="3"/>
</dbReference>
<dbReference type="EMBL" id="KB320709">
    <property type="protein sequence ID" value="ELW64882.1"/>
    <property type="molecule type" value="Genomic_DNA"/>
</dbReference>
<feature type="domain" description="Receptor ligand binding region" evidence="12">
    <location>
        <begin position="61"/>
        <end position="369"/>
    </location>
</feature>
<keyword evidence="4" id="KW-0812">Transmembrane</keyword>
<keyword evidence="10" id="KW-0325">Glycoprotein</keyword>
<dbReference type="eggNOG" id="KOG1056">
    <property type="taxonomic scope" value="Eukaryota"/>
</dbReference>
<dbReference type="InterPro" id="IPR000337">
    <property type="entry name" value="GPCR_3"/>
</dbReference>
<organism evidence="14 15">
    <name type="scientific">Tupaia chinensis</name>
    <name type="common">Chinese tree shrew</name>
    <name type="synonym">Tupaia belangeri chinensis</name>
    <dbReference type="NCBI Taxonomy" id="246437"/>
    <lineage>
        <taxon>Eukaryota</taxon>
        <taxon>Metazoa</taxon>
        <taxon>Chordata</taxon>
        <taxon>Craniata</taxon>
        <taxon>Vertebrata</taxon>
        <taxon>Euteleostomi</taxon>
        <taxon>Mammalia</taxon>
        <taxon>Eutheria</taxon>
        <taxon>Euarchontoglires</taxon>
        <taxon>Scandentia</taxon>
        <taxon>Tupaiidae</taxon>
        <taxon>Tupaia</taxon>
    </lineage>
</organism>
<dbReference type="InterPro" id="IPR001828">
    <property type="entry name" value="ANF_lig-bd_rcpt"/>
</dbReference>
<dbReference type="InterPro" id="IPR038550">
    <property type="entry name" value="GPCR_3_9-Cys_sf"/>
</dbReference>
<dbReference type="InParanoid" id="L9KUL6"/>
<dbReference type="PANTHER" id="PTHR24061:SF599">
    <property type="entry name" value="G-PROTEIN COUPLED RECEPTORS FAMILY 3 PROFILE DOMAIN-CONTAINING PROTEIN"/>
    <property type="match status" value="1"/>
</dbReference>
<gene>
    <name evidence="14" type="ORF">TREES_T100020562</name>
</gene>
<dbReference type="PRINTS" id="PR00248">
    <property type="entry name" value="GPCRMGR"/>
</dbReference>
<accession>L9KUL6</accession>
<evidence type="ECO:0000259" key="13">
    <source>
        <dbReference type="Pfam" id="PF07562"/>
    </source>
</evidence>
<evidence type="ECO:0000256" key="6">
    <source>
        <dbReference type="ARBA" id="ARBA00022989"/>
    </source>
</evidence>
<dbReference type="FunFam" id="3.40.50.2300:FF:000016">
    <property type="entry name" value="Taste 1 receptor member 2"/>
    <property type="match status" value="1"/>
</dbReference>
<dbReference type="FunFam" id="2.10.50.30:FF:000002">
    <property type="entry name" value="Vomeronasal 2 receptor, h1"/>
    <property type="match status" value="1"/>
</dbReference>
<keyword evidence="6" id="KW-1133">Transmembrane helix</keyword>